<name>A0A6A5SB10_9PLEO</name>
<gene>
    <name evidence="2" type="ORF">EJ02DRAFT_63455</name>
</gene>
<reference evidence="2" key="1">
    <citation type="journal article" date="2020" name="Stud. Mycol.">
        <title>101 Dothideomycetes genomes: a test case for predicting lifestyles and emergence of pathogens.</title>
        <authorList>
            <person name="Haridas S."/>
            <person name="Albert R."/>
            <person name="Binder M."/>
            <person name="Bloem J."/>
            <person name="Labutti K."/>
            <person name="Salamov A."/>
            <person name="Andreopoulos B."/>
            <person name="Baker S."/>
            <person name="Barry K."/>
            <person name="Bills G."/>
            <person name="Bluhm B."/>
            <person name="Cannon C."/>
            <person name="Castanera R."/>
            <person name="Culley D."/>
            <person name="Daum C."/>
            <person name="Ezra D."/>
            <person name="Gonzalez J."/>
            <person name="Henrissat B."/>
            <person name="Kuo A."/>
            <person name="Liang C."/>
            <person name="Lipzen A."/>
            <person name="Lutzoni F."/>
            <person name="Magnuson J."/>
            <person name="Mondo S."/>
            <person name="Nolan M."/>
            <person name="Ohm R."/>
            <person name="Pangilinan J."/>
            <person name="Park H.-J."/>
            <person name="Ramirez L."/>
            <person name="Alfaro M."/>
            <person name="Sun H."/>
            <person name="Tritt A."/>
            <person name="Yoshinaga Y."/>
            <person name="Zwiers L.-H."/>
            <person name="Turgeon B."/>
            <person name="Goodwin S."/>
            <person name="Spatafora J."/>
            <person name="Crous P."/>
            <person name="Grigoriev I."/>
        </authorList>
    </citation>
    <scope>NUCLEOTIDE SEQUENCE</scope>
    <source>
        <strain evidence="2">CBS 161.51</strain>
    </source>
</reference>
<protein>
    <recommendedName>
        <fullName evidence="1">Ricin B lectin domain-containing protein</fullName>
    </recommendedName>
</protein>
<evidence type="ECO:0000259" key="1">
    <source>
        <dbReference type="Pfam" id="PF14200"/>
    </source>
</evidence>
<accession>A0A6A5SB10</accession>
<dbReference type="Gene3D" id="2.80.10.50">
    <property type="match status" value="1"/>
</dbReference>
<dbReference type="AlphaFoldDB" id="A0A6A5SB10"/>
<dbReference type="SUPFAM" id="SSF50370">
    <property type="entry name" value="Ricin B-like lectins"/>
    <property type="match status" value="1"/>
</dbReference>
<dbReference type="InterPro" id="IPR035992">
    <property type="entry name" value="Ricin_B-like_lectins"/>
</dbReference>
<dbReference type="InterPro" id="IPR000772">
    <property type="entry name" value="Ricin_B_lectin"/>
</dbReference>
<dbReference type="Proteomes" id="UP000800038">
    <property type="component" value="Unassembled WGS sequence"/>
</dbReference>
<proteinExistence type="predicted"/>
<evidence type="ECO:0000313" key="3">
    <source>
        <dbReference type="Proteomes" id="UP000800038"/>
    </source>
</evidence>
<dbReference type="OrthoDB" id="3682743at2759"/>
<evidence type="ECO:0000313" key="2">
    <source>
        <dbReference type="EMBL" id="KAF1937192.1"/>
    </source>
</evidence>
<sequence>MSDWIGPNVYRIENYKDRNAAVSLASGNRADDTPVVIWNNDTNKNDRWMFVHLGVGDSGKEEYHIINRKSGTYMSCGSGTKQEKLFGNTLSPWLNRVRWNITPTRNETGTYWITAAANKNLKLVTVGESLTNNTALQIWEGPISSKACWWYLKLDDDAILQTPDLGKAPKP</sequence>
<dbReference type="EMBL" id="ML976150">
    <property type="protein sequence ID" value="KAF1937192.1"/>
    <property type="molecule type" value="Genomic_DNA"/>
</dbReference>
<keyword evidence="3" id="KW-1185">Reference proteome</keyword>
<dbReference type="Pfam" id="PF14200">
    <property type="entry name" value="RicinB_lectin_2"/>
    <property type="match status" value="1"/>
</dbReference>
<organism evidence="2 3">
    <name type="scientific">Clathrospora elynae</name>
    <dbReference type="NCBI Taxonomy" id="706981"/>
    <lineage>
        <taxon>Eukaryota</taxon>
        <taxon>Fungi</taxon>
        <taxon>Dikarya</taxon>
        <taxon>Ascomycota</taxon>
        <taxon>Pezizomycotina</taxon>
        <taxon>Dothideomycetes</taxon>
        <taxon>Pleosporomycetidae</taxon>
        <taxon>Pleosporales</taxon>
        <taxon>Diademaceae</taxon>
        <taxon>Clathrospora</taxon>
    </lineage>
</organism>
<feature type="domain" description="Ricin B lectin" evidence="1">
    <location>
        <begin position="45"/>
        <end position="139"/>
    </location>
</feature>